<gene>
    <name evidence="2" type="ORF">STCU_11301</name>
</gene>
<dbReference type="AlphaFoldDB" id="S9TJ47"/>
<evidence type="ECO:0000256" key="1">
    <source>
        <dbReference type="SAM" id="MobiDB-lite"/>
    </source>
</evidence>
<name>S9TJ47_9TRYP</name>
<proteinExistence type="predicted"/>
<protein>
    <submittedName>
        <fullName evidence="2">LigA</fullName>
    </submittedName>
</protein>
<keyword evidence="3" id="KW-1185">Reference proteome</keyword>
<sequence>MRPRGRGAAVSLVAVERGQRGRARAGRCRPSGAVSTPQAGVARGPRWRQRGEPPHPFFPLARQRQGGGAGGRVRGLDDGRQPRAARRAPHRRWAPGAHWLQVQHVAGTPGVVLARVGVLAKSVHALLLIQRAVGAPPLVPPHAALALLPLQPVEGGEAVVVERLPIRVARHVLVARGRRHRRCVLVAAVLLRGPLDGREQQLRVRTEEGGRGVVRGHAKHPAVRSPLGAGRLRSLRRGGARRGRPRGAGRWVRVRLQVRPHGERQGGRRERGSVRGRGGRVRGGRGGRVRAAAIAALRPPPRVHEEGGATLRGGAARWPALGGEGVLLRHAHKEKLLIAEARRRVGAAADRARGEHNVVVRHIWPLRGRRRRARPPPRRGGRAVAPRRVGVVVVVAVDALRTVLVVIERLREEHVPVRVRVQRDDAAREGVEGRHGRAECRGSAHKQEERDRDIVLLLVLLRSVGIAAVGAVSLRAVRAVLPVTPLRVSRGGGGEMHGMAVPAAPAPGAGGEKLIQ</sequence>
<feature type="region of interest" description="Disordered" evidence="1">
    <location>
        <begin position="15"/>
        <end position="91"/>
    </location>
</feature>
<comment type="caution">
    <text evidence="2">The sequence shown here is derived from an EMBL/GenBank/DDBJ whole genome shotgun (WGS) entry which is preliminary data.</text>
</comment>
<feature type="compositionally biased region" description="Basic and acidic residues" evidence="1">
    <location>
        <begin position="261"/>
        <end position="273"/>
    </location>
</feature>
<dbReference type="Proteomes" id="UP000015354">
    <property type="component" value="Unassembled WGS sequence"/>
</dbReference>
<organism evidence="2 3">
    <name type="scientific">Strigomonas culicis</name>
    <dbReference type="NCBI Taxonomy" id="28005"/>
    <lineage>
        <taxon>Eukaryota</taxon>
        <taxon>Discoba</taxon>
        <taxon>Euglenozoa</taxon>
        <taxon>Kinetoplastea</taxon>
        <taxon>Metakinetoplastina</taxon>
        <taxon>Trypanosomatida</taxon>
        <taxon>Trypanosomatidae</taxon>
        <taxon>Strigomonadinae</taxon>
        <taxon>Strigomonas</taxon>
    </lineage>
</organism>
<evidence type="ECO:0000313" key="2">
    <source>
        <dbReference type="EMBL" id="EPY16408.1"/>
    </source>
</evidence>
<feature type="compositionally biased region" description="Basic residues" evidence="1">
    <location>
        <begin position="277"/>
        <end position="287"/>
    </location>
</feature>
<feature type="region of interest" description="Disordered" evidence="1">
    <location>
        <begin position="261"/>
        <end position="287"/>
    </location>
</feature>
<reference evidence="2 3" key="1">
    <citation type="journal article" date="2013" name="PLoS ONE">
        <title>Predicting the Proteins of Angomonas deanei, Strigomonas culicis and Their Respective Endosymbionts Reveals New Aspects of the Trypanosomatidae Family.</title>
        <authorList>
            <person name="Motta M.C."/>
            <person name="Martins A.C."/>
            <person name="de Souza S.S."/>
            <person name="Catta-Preta C.M."/>
            <person name="Silva R."/>
            <person name="Klein C.C."/>
            <person name="de Almeida L.G."/>
            <person name="de Lima Cunha O."/>
            <person name="Ciapina L.P."/>
            <person name="Brocchi M."/>
            <person name="Colabardini A.C."/>
            <person name="de Araujo Lima B."/>
            <person name="Machado C.R."/>
            <person name="de Almeida Soares C.M."/>
            <person name="Probst C.M."/>
            <person name="de Menezes C.B."/>
            <person name="Thompson C.E."/>
            <person name="Bartholomeu D.C."/>
            <person name="Gradia D.F."/>
            <person name="Pavoni D.P."/>
            <person name="Grisard E.C."/>
            <person name="Fantinatti-Garboggini F."/>
            <person name="Marchini F.K."/>
            <person name="Rodrigues-Luiz G.F."/>
            <person name="Wagner G."/>
            <person name="Goldman G.H."/>
            <person name="Fietto J.L."/>
            <person name="Elias M.C."/>
            <person name="Goldman M.H."/>
            <person name="Sagot M.F."/>
            <person name="Pereira M."/>
            <person name="Stoco P.H."/>
            <person name="de Mendonca-Neto R.P."/>
            <person name="Teixeira S.M."/>
            <person name="Maciel T.E."/>
            <person name="de Oliveira Mendes T.A."/>
            <person name="Urmenyi T.P."/>
            <person name="de Souza W."/>
            <person name="Schenkman S."/>
            <person name="de Vasconcelos A.T."/>
        </authorList>
    </citation>
    <scope>NUCLEOTIDE SEQUENCE [LARGE SCALE GENOMIC DNA]</scope>
</reference>
<evidence type="ECO:0000313" key="3">
    <source>
        <dbReference type="Proteomes" id="UP000015354"/>
    </source>
</evidence>
<dbReference type="EMBL" id="ATMH01011226">
    <property type="protein sequence ID" value="EPY16408.1"/>
    <property type="molecule type" value="Genomic_DNA"/>
</dbReference>
<accession>S9TJ47</accession>